<gene>
    <name evidence="1" type="ORF">AVEN_22900_1</name>
</gene>
<dbReference type="OrthoDB" id="6505219at2759"/>
<name>A0A4Y2D656_ARAVE</name>
<evidence type="ECO:0000313" key="1">
    <source>
        <dbReference type="EMBL" id="GBM11759.1"/>
    </source>
</evidence>
<accession>A0A4Y2D656</accession>
<dbReference type="Proteomes" id="UP000499080">
    <property type="component" value="Unassembled WGS sequence"/>
</dbReference>
<dbReference type="EMBL" id="BGPR01000304">
    <property type="protein sequence ID" value="GBM11759.1"/>
    <property type="molecule type" value="Genomic_DNA"/>
</dbReference>
<sequence length="99" mass="11038">MVSSDGFLSNMVYRDGFLSNMVSSGGFLANMVSSDGFLANMVSSDGFLSNMVSRHQPYSQRILEISLPHRSCLKMVENAWKENPLYCLEEASVGECCRR</sequence>
<dbReference type="AlphaFoldDB" id="A0A4Y2D656"/>
<reference evidence="1 2" key="1">
    <citation type="journal article" date="2019" name="Sci. Rep.">
        <title>Orb-weaving spider Araneus ventricosus genome elucidates the spidroin gene catalogue.</title>
        <authorList>
            <person name="Kono N."/>
            <person name="Nakamura H."/>
            <person name="Ohtoshi R."/>
            <person name="Moran D.A.P."/>
            <person name="Shinohara A."/>
            <person name="Yoshida Y."/>
            <person name="Fujiwara M."/>
            <person name="Mori M."/>
            <person name="Tomita M."/>
            <person name="Arakawa K."/>
        </authorList>
    </citation>
    <scope>NUCLEOTIDE SEQUENCE [LARGE SCALE GENOMIC DNA]</scope>
</reference>
<protein>
    <submittedName>
        <fullName evidence="1">Uncharacterized protein</fullName>
    </submittedName>
</protein>
<proteinExistence type="predicted"/>
<organism evidence="1 2">
    <name type="scientific">Araneus ventricosus</name>
    <name type="common">Orbweaver spider</name>
    <name type="synonym">Epeira ventricosa</name>
    <dbReference type="NCBI Taxonomy" id="182803"/>
    <lineage>
        <taxon>Eukaryota</taxon>
        <taxon>Metazoa</taxon>
        <taxon>Ecdysozoa</taxon>
        <taxon>Arthropoda</taxon>
        <taxon>Chelicerata</taxon>
        <taxon>Arachnida</taxon>
        <taxon>Araneae</taxon>
        <taxon>Araneomorphae</taxon>
        <taxon>Entelegynae</taxon>
        <taxon>Araneoidea</taxon>
        <taxon>Araneidae</taxon>
        <taxon>Araneus</taxon>
    </lineage>
</organism>
<comment type="caution">
    <text evidence="1">The sequence shown here is derived from an EMBL/GenBank/DDBJ whole genome shotgun (WGS) entry which is preliminary data.</text>
</comment>
<evidence type="ECO:0000313" key="2">
    <source>
        <dbReference type="Proteomes" id="UP000499080"/>
    </source>
</evidence>
<keyword evidence="2" id="KW-1185">Reference proteome</keyword>